<evidence type="ECO:0000259" key="23">
    <source>
        <dbReference type="PROSITE" id="PS51337"/>
    </source>
</evidence>
<evidence type="ECO:0000256" key="17">
    <source>
        <dbReference type="ARBA" id="ARBA00025552"/>
    </source>
</evidence>
<comment type="catalytic activity">
    <reaction evidence="1">
        <text>(6S)-5-methyl-5,6,7,8-tetrahydrofolate + L-homocysteine = (6S)-5,6,7,8-tetrahydrofolate + L-methionine</text>
        <dbReference type="Rhea" id="RHEA:11172"/>
        <dbReference type="ChEBI" id="CHEBI:18608"/>
        <dbReference type="ChEBI" id="CHEBI:57453"/>
        <dbReference type="ChEBI" id="CHEBI:57844"/>
        <dbReference type="ChEBI" id="CHEBI:58199"/>
        <dbReference type="EC" id="2.1.1.13"/>
    </reaction>
</comment>
<keyword evidence="16" id="KW-0170">Cobalt</keyword>
<dbReference type="GO" id="GO:0005829">
    <property type="term" value="C:cytosol"/>
    <property type="evidence" value="ECO:0007669"/>
    <property type="project" value="TreeGrafter"/>
</dbReference>
<dbReference type="EMBL" id="LR134523">
    <property type="protein sequence ID" value="VEJ35906.1"/>
    <property type="molecule type" value="Genomic_DNA"/>
</dbReference>
<keyword evidence="15" id="KW-0486">Methionine biosynthesis</keyword>
<dbReference type="InterPro" id="IPR050554">
    <property type="entry name" value="Met_Synthase/Corrinoid"/>
</dbReference>
<dbReference type="SUPFAM" id="SSF51717">
    <property type="entry name" value="Dihydropteroate synthetase-like"/>
    <property type="match status" value="1"/>
</dbReference>
<dbReference type="InterPro" id="IPR036724">
    <property type="entry name" value="Cobalamin-bd_sf"/>
</dbReference>
<evidence type="ECO:0000256" key="10">
    <source>
        <dbReference type="ARBA" id="ARBA00022628"/>
    </source>
</evidence>
<dbReference type="InterPro" id="IPR003726">
    <property type="entry name" value="HCY_dom"/>
</dbReference>
<gene>
    <name evidence="24" type="primary">metH</name>
    <name evidence="24" type="ORF">NCTC13079_01095</name>
</gene>
<sequence>MTITDDLKARRLYYDGASGTYLQGKGIAGGKYPELLNLRRPDVLYAMHRGYFEAGANIALAHTFGANRFKLAGTGHSVEEVVTAGVKTAKRAAAEGAHRYVSLDIGPLGRLLEPVGDLDFEEAVALFAEVVRAGVAAGCDLITAETMSDLAEIKACMLAVKENSDLPLFVTAAFQEDGRMLTGADIDAFCATVTALGADAIGFNCSFGPEQMQPLLARLLEISTIPVIANPNAGLPEVRGEKTVYNVDADAFSTYMAKFARMGVAVMGGCCGTDPHYIRALVEKTRRLPLIPSAGRPRPVASSYLHAVRFDGSPRLIGERINPTGKPTLKQALQSGETDRILREAIRQEEAGADLLDVNVGFAGAEEKALLPAVVRAIQSVSDLPLSIDTADPSAMEAACRAYIGRPLLNSVSGKAASMEQILPVAKRYGGLCIALLLDDDGIPESAAGRLAVADRILAEGKKYGLTKADFLFDPLTLTVAENPDAVRVLTETLLGLEERGLYSVAGISNVSFGLPRREGLNAALLAISLSAGLSAAIVDVTAPAIRRAYQSALALLGYDRDFSHYLAAYAEGDAVDSTAPAPTYDLAYAIKKGMVDMAAQIARQEIEKRDPMSIIDEDLVPALDAMGRDFEAKTLFLPQLLRSADAAAAAFAVVKAHLPQRAEGEGRGKIILATVQGDIHDIGKNIVKALLENYNFRVVDLGKDVPPRAVLEAVRTHGAPLVGLSALMTTTVGFMEETIRLLRAEAPEVTVMVGGAVLNADYGKEIGADFYGKDAMATVRFAEAYFDHKEVSP</sequence>
<dbReference type="InterPro" id="IPR036594">
    <property type="entry name" value="Meth_synthase_dom"/>
</dbReference>
<dbReference type="Gene3D" id="3.40.50.280">
    <property type="entry name" value="Cobalamin-binding domain"/>
    <property type="match status" value="1"/>
</dbReference>
<dbReference type="Proteomes" id="UP000269544">
    <property type="component" value="Chromosome"/>
</dbReference>
<evidence type="ECO:0000256" key="5">
    <source>
        <dbReference type="ARBA" id="ARBA00010398"/>
    </source>
</evidence>
<evidence type="ECO:0000256" key="3">
    <source>
        <dbReference type="ARBA" id="ARBA00001956"/>
    </source>
</evidence>
<keyword evidence="14 19" id="KW-0862">Zinc</keyword>
<proteinExistence type="inferred from homology"/>
<keyword evidence="13 19" id="KW-0479">Metal-binding</keyword>
<comment type="cofactor">
    <cofactor evidence="2 19">
        <name>Zn(2+)</name>
        <dbReference type="ChEBI" id="CHEBI:29105"/>
    </cofactor>
</comment>
<dbReference type="Gene3D" id="3.20.20.20">
    <property type="entry name" value="Dihydropteroate synthase-like"/>
    <property type="match status" value="1"/>
</dbReference>
<evidence type="ECO:0000256" key="18">
    <source>
        <dbReference type="ARBA" id="ARBA00031040"/>
    </source>
</evidence>
<dbReference type="InterPro" id="IPR000489">
    <property type="entry name" value="Pterin-binding_dom"/>
</dbReference>
<protein>
    <recommendedName>
        <fullName evidence="7">Methionine synthase</fullName>
        <ecNumber evidence="6">2.1.1.13</ecNumber>
    </recommendedName>
    <alternativeName>
        <fullName evidence="18">5-methyltetrahydrofolate--homocysteine methyltransferase</fullName>
    </alternativeName>
</protein>
<evidence type="ECO:0000256" key="11">
    <source>
        <dbReference type="ARBA" id="ARBA00022679"/>
    </source>
</evidence>
<comment type="pathway">
    <text evidence="4">Amino-acid biosynthesis; L-methionine biosynthesis via de novo pathway; L-methionine from L-homocysteine (MetH route): step 1/1.</text>
</comment>
<dbReference type="GO" id="GO:0008705">
    <property type="term" value="F:methionine synthase activity"/>
    <property type="evidence" value="ECO:0007669"/>
    <property type="project" value="UniProtKB-EC"/>
</dbReference>
<dbReference type="UniPathway" id="UPA00051">
    <property type="reaction ID" value="UER00081"/>
</dbReference>
<evidence type="ECO:0000256" key="2">
    <source>
        <dbReference type="ARBA" id="ARBA00001947"/>
    </source>
</evidence>
<evidence type="ECO:0000256" key="12">
    <source>
        <dbReference type="ARBA" id="ARBA00022691"/>
    </source>
</evidence>
<feature type="binding site" evidence="19">
    <location>
        <position position="271"/>
    </location>
    <ligand>
        <name>Zn(2+)</name>
        <dbReference type="ChEBI" id="CHEBI:29105"/>
    </ligand>
</feature>
<dbReference type="GO" id="GO:0050667">
    <property type="term" value="P:homocysteine metabolic process"/>
    <property type="evidence" value="ECO:0007669"/>
    <property type="project" value="TreeGrafter"/>
</dbReference>
<dbReference type="OrthoDB" id="9803687at2"/>
<evidence type="ECO:0000313" key="25">
    <source>
        <dbReference type="Proteomes" id="UP000269544"/>
    </source>
</evidence>
<dbReference type="GO" id="GO:0031419">
    <property type="term" value="F:cobalamin binding"/>
    <property type="evidence" value="ECO:0007669"/>
    <property type="project" value="UniProtKB-KW"/>
</dbReference>
<name>A0A3S5AJQ9_9FIRM</name>
<dbReference type="InterPro" id="IPR006158">
    <property type="entry name" value="Cobalamin-bd"/>
</dbReference>
<dbReference type="AlphaFoldDB" id="A0A3S5AJQ9"/>
<evidence type="ECO:0000256" key="8">
    <source>
        <dbReference type="ARBA" id="ARBA00022603"/>
    </source>
</evidence>
<comment type="function">
    <text evidence="17">Catalyzes the transfer of a methyl group from methyl-cobalamin to homocysteine, yielding enzyme-bound cob(I)alamin and methionine. Subsequently, remethylates the cofactor using methyltetrahydrofolate.</text>
</comment>
<dbReference type="SUPFAM" id="SSF47644">
    <property type="entry name" value="Methionine synthase domain"/>
    <property type="match status" value="1"/>
</dbReference>
<feature type="binding site" evidence="19">
    <location>
        <position position="205"/>
    </location>
    <ligand>
        <name>Zn(2+)</name>
        <dbReference type="ChEBI" id="CHEBI:29105"/>
    </ligand>
</feature>
<dbReference type="KEGG" id="piv:NCTC13079_01095"/>
<dbReference type="SUPFAM" id="SSF52242">
    <property type="entry name" value="Cobalamin (vitamin B12)-binding domain"/>
    <property type="match status" value="1"/>
</dbReference>
<dbReference type="InterPro" id="IPR011005">
    <property type="entry name" value="Dihydropteroate_synth-like_sf"/>
</dbReference>
<evidence type="ECO:0000256" key="6">
    <source>
        <dbReference type="ARBA" id="ARBA00012032"/>
    </source>
</evidence>
<dbReference type="Pfam" id="PF02310">
    <property type="entry name" value="B12-binding"/>
    <property type="match status" value="1"/>
</dbReference>
<accession>A0A3S5AJQ9</accession>
<comment type="cofactor">
    <cofactor evidence="3">
        <name>methylcob(III)alamin</name>
        <dbReference type="ChEBI" id="CHEBI:28115"/>
    </cofactor>
</comment>
<evidence type="ECO:0000256" key="16">
    <source>
        <dbReference type="ARBA" id="ARBA00023285"/>
    </source>
</evidence>
<dbReference type="RefSeq" id="WP_126465659.1">
    <property type="nucleotide sequence ID" value="NZ_LR134523.1"/>
</dbReference>
<evidence type="ECO:0000256" key="19">
    <source>
        <dbReference type="PROSITE-ProRule" id="PRU00333"/>
    </source>
</evidence>
<dbReference type="SMART" id="SM01018">
    <property type="entry name" value="B12-binding_2"/>
    <property type="match status" value="1"/>
</dbReference>
<keyword evidence="9" id="KW-0028">Amino-acid biosynthesis</keyword>
<dbReference type="PROSITE" id="PS51332">
    <property type="entry name" value="B12_BINDING"/>
    <property type="match status" value="1"/>
</dbReference>
<dbReference type="Gene3D" id="1.10.1240.10">
    <property type="entry name" value="Methionine synthase domain"/>
    <property type="match status" value="1"/>
</dbReference>
<evidence type="ECO:0000259" key="20">
    <source>
        <dbReference type="PROSITE" id="PS50970"/>
    </source>
</evidence>
<keyword evidence="25" id="KW-1185">Reference proteome</keyword>
<feature type="binding site" evidence="19">
    <location>
        <position position="270"/>
    </location>
    <ligand>
        <name>Zn(2+)</name>
        <dbReference type="ChEBI" id="CHEBI:29105"/>
    </ligand>
</feature>
<dbReference type="PROSITE" id="PS50972">
    <property type="entry name" value="PTERIN_BINDING"/>
    <property type="match status" value="1"/>
</dbReference>
<evidence type="ECO:0000256" key="13">
    <source>
        <dbReference type="ARBA" id="ARBA00022723"/>
    </source>
</evidence>
<dbReference type="PROSITE" id="PS51337">
    <property type="entry name" value="B12_BINDING_NTER"/>
    <property type="match status" value="1"/>
</dbReference>
<organism evidence="24 25">
    <name type="scientific">Aedoeadaptatus ivorii</name>
    <dbReference type="NCBI Taxonomy" id="54006"/>
    <lineage>
        <taxon>Bacteria</taxon>
        <taxon>Bacillati</taxon>
        <taxon>Bacillota</taxon>
        <taxon>Tissierellia</taxon>
        <taxon>Tissierellales</taxon>
        <taxon>Peptoniphilaceae</taxon>
        <taxon>Aedoeadaptatus</taxon>
    </lineage>
</organism>
<dbReference type="Gene3D" id="3.20.20.330">
    <property type="entry name" value="Homocysteine-binding-like domain"/>
    <property type="match status" value="1"/>
</dbReference>
<dbReference type="PANTHER" id="PTHR45833:SF1">
    <property type="entry name" value="METHIONINE SYNTHASE"/>
    <property type="match status" value="1"/>
</dbReference>
<feature type="domain" description="B12-binding" evidence="22">
    <location>
        <begin position="668"/>
        <end position="794"/>
    </location>
</feature>
<keyword evidence="12" id="KW-0949">S-adenosyl-L-methionine</keyword>
<dbReference type="InterPro" id="IPR036589">
    <property type="entry name" value="HCY_dom_sf"/>
</dbReference>
<dbReference type="InterPro" id="IPR003759">
    <property type="entry name" value="Cbl-bd_cap"/>
</dbReference>
<dbReference type="GO" id="GO:0046872">
    <property type="term" value="F:metal ion binding"/>
    <property type="evidence" value="ECO:0007669"/>
    <property type="project" value="UniProtKB-KW"/>
</dbReference>
<keyword evidence="11 19" id="KW-0808">Transferase</keyword>
<evidence type="ECO:0000259" key="22">
    <source>
        <dbReference type="PROSITE" id="PS51332"/>
    </source>
</evidence>
<dbReference type="GO" id="GO:0046653">
    <property type="term" value="P:tetrahydrofolate metabolic process"/>
    <property type="evidence" value="ECO:0007669"/>
    <property type="project" value="TreeGrafter"/>
</dbReference>
<dbReference type="Pfam" id="PF00809">
    <property type="entry name" value="Pterin_bind"/>
    <property type="match status" value="1"/>
</dbReference>
<dbReference type="SUPFAM" id="SSF82282">
    <property type="entry name" value="Homocysteine S-methyltransferase"/>
    <property type="match status" value="1"/>
</dbReference>
<keyword evidence="8 19" id="KW-0489">Methyltransferase</keyword>
<evidence type="ECO:0000313" key="24">
    <source>
        <dbReference type="EMBL" id="VEJ35906.1"/>
    </source>
</evidence>
<evidence type="ECO:0000256" key="1">
    <source>
        <dbReference type="ARBA" id="ARBA00001700"/>
    </source>
</evidence>
<feature type="domain" description="Pterin-binding" evidence="21">
    <location>
        <begin position="314"/>
        <end position="557"/>
    </location>
</feature>
<reference evidence="24 25" key="1">
    <citation type="submission" date="2018-12" db="EMBL/GenBank/DDBJ databases">
        <authorList>
            <consortium name="Pathogen Informatics"/>
        </authorList>
    </citation>
    <scope>NUCLEOTIDE SEQUENCE [LARGE SCALE GENOMIC DNA]</scope>
    <source>
        <strain evidence="24 25">NCTC13079</strain>
    </source>
</reference>
<dbReference type="PANTHER" id="PTHR45833">
    <property type="entry name" value="METHIONINE SYNTHASE"/>
    <property type="match status" value="1"/>
</dbReference>
<feature type="domain" description="B12-binding N-terminal" evidence="23">
    <location>
        <begin position="574"/>
        <end position="667"/>
    </location>
</feature>
<feature type="domain" description="Hcy-binding" evidence="20">
    <location>
        <begin position="1"/>
        <end position="285"/>
    </location>
</feature>
<keyword evidence="10" id="KW-0846">Cobalamin</keyword>
<dbReference type="GO" id="GO:0032259">
    <property type="term" value="P:methylation"/>
    <property type="evidence" value="ECO:0007669"/>
    <property type="project" value="UniProtKB-KW"/>
</dbReference>
<dbReference type="Pfam" id="PF02574">
    <property type="entry name" value="S-methyl_trans"/>
    <property type="match status" value="1"/>
</dbReference>
<evidence type="ECO:0000259" key="21">
    <source>
        <dbReference type="PROSITE" id="PS50972"/>
    </source>
</evidence>
<evidence type="ECO:0000256" key="7">
    <source>
        <dbReference type="ARBA" id="ARBA00013998"/>
    </source>
</evidence>
<evidence type="ECO:0000256" key="4">
    <source>
        <dbReference type="ARBA" id="ARBA00005178"/>
    </source>
</evidence>
<dbReference type="Pfam" id="PF02607">
    <property type="entry name" value="B12-binding_2"/>
    <property type="match status" value="1"/>
</dbReference>
<evidence type="ECO:0000256" key="9">
    <source>
        <dbReference type="ARBA" id="ARBA00022605"/>
    </source>
</evidence>
<evidence type="ECO:0000256" key="14">
    <source>
        <dbReference type="ARBA" id="ARBA00022833"/>
    </source>
</evidence>
<comment type="similarity">
    <text evidence="5">Belongs to the vitamin-B12 dependent methionine synthase family.</text>
</comment>
<dbReference type="PROSITE" id="PS50970">
    <property type="entry name" value="HCY"/>
    <property type="match status" value="1"/>
</dbReference>
<evidence type="ECO:0000256" key="15">
    <source>
        <dbReference type="ARBA" id="ARBA00023167"/>
    </source>
</evidence>
<dbReference type="EC" id="2.1.1.13" evidence="6"/>